<dbReference type="AlphaFoldDB" id="A0A1B6LGW5"/>
<dbReference type="EMBL" id="GEBQ01017031">
    <property type="protein sequence ID" value="JAT22946.1"/>
    <property type="molecule type" value="Transcribed_RNA"/>
</dbReference>
<sequence length="204" mass="23607">KTNKLQKNQAIFKSSNGLLATMWQDNKDVIVLSTLHKNLTFEKTRIIKRKHGAVEEVKKPNLVTDYNNEMFGVDRMDQRLSSFPIMRHTVKAYKKIFFYLIDLAIFNAFAIFNKVKAPKLREKRHFTDFRLNLAEQMLSRVTLPQISSPGSLAVGLDPVRLQSKTWAHFPVQLPSTGNKPKGYRRCHVCATRVQRSKTSWKCEV</sequence>
<feature type="domain" description="PiggyBac transposable element-derived protein" evidence="2">
    <location>
        <begin position="3"/>
        <end position="109"/>
    </location>
</feature>
<dbReference type="InterPro" id="IPR029526">
    <property type="entry name" value="PGBD"/>
</dbReference>
<gene>
    <name evidence="3" type="ORF">g.16470</name>
</gene>
<accession>A0A1B6LGW5</accession>
<evidence type="ECO:0000313" key="3">
    <source>
        <dbReference type="EMBL" id="JAT22946.1"/>
    </source>
</evidence>
<dbReference type="Pfam" id="PF13843">
    <property type="entry name" value="DDE_Tnp_1_7"/>
    <property type="match status" value="1"/>
</dbReference>
<organism evidence="3">
    <name type="scientific">Graphocephala atropunctata</name>
    <dbReference type="NCBI Taxonomy" id="36148"/>
    <lineage>
        <taxon>Eukaryota</taxon>
        <taxon>Metazoa</taxon>
        <taxon>Ecdysozoa</taxon>
        <taxon>Arthropoda</taxon>
        <taxon>Hexapoda</taxon>
        <taxon>Insecta</taxon>
        <taxon>Pterygota</taxon>
        <taxon>Neoptera</taxon>
        <taxon>Paraneoptera</taxon>
        <taxon>Hemiptera</taxon>
        <taxon>Auchenorrhyncha</taxon>
        <taxon>Membracoidea</taxon>
        <taxon>Cicadellidae</taxon>
        <taxon>Cicadellinae</taxon>
        <taxon>Cicadellini</taxon>
        <taxon>Graphocephala</taxon>
    </lineage>
</organism>
<evidence type="ECO:0000256" key="1">
    <source>
        <dbReference type="SAM" id="Phobius"/>
    </source>
</evidence>
<dbReference type="PANTHER" id="PTHR46599:SF3">
    <property type="entry name" value="PIGGYBAC TRANSPOSABLE ELEMENT-DERIVED PROTEIN 4"/>
    <property type="match status" value="1"/>
</dbReference>
<keyword evidence="1" id="KW-0812">Transmembrane</keyword>
<feature type="non-terminal residue" evidence="3">
    <location>
        <position position="1"/>
    </location>
</feature>
<keyword evidence="1" id="KW-1133">Transmembrane helix</keyword>
<proteinExistence type="predicted"/>
<keyword evidence="1" id="KW-0472">Membrane</keyword>
<dbReference type="PANTHER" id="PTHR46599">
    <property type="entry name" value="PIGGYBAC TRANSPOSABLE ELEMENT-DERIVED PROTEIN 4"/>
    <property type="match status" value="1"/>
</dbReference>
<feature type="transmembrane region" description="Helical" evidence="1">
    <location>
        <begin position="96"/>
        <end position="115"/>
    </location>
</feature>
<name>A0A1B6LGW5_9HEMI</name>
<evidence type="ECO:0000259" key="2">
    <source>
        <dbReference type="Pfam" id="PF13843"/>
    </source>
</evidence>
<protein>
    <recommendedName>
        <fullName evidence="2">PiggyBac transposable element-derived protein domain-containing protein</fullName>
    </recommendedName>
</protein>
<reference evidence="3" key="1">
    <citation type="submission" date="2015-11" db="EMBL/GenBank/DDBJ databases">
        <title>De novo transcriptome assembly of four potential Pierce s Disease insect vectors from Arizona vineyards.</title>
        <authorList>
            <person name="Tassone E.E."/>
        </authorList>
    </citation>
    <scope>NUCLEOTIDE SEQUENCE</scope>
</reference>